<dbReference type="OrthoDB" id="826108at2"/>
<name>A0A4Y9QR97_9BACT</name>
<evidence type="ECO:0000313" key="2">
    <source>
        <dbReference type="Proteomes" id="UP000297647"/>
    </source>
</evidence>
<keyword evidence="2" id="KW-1185">Reference proteome</keyword>
<organism evidence="1 2">
    <name type="scientific">Algoriphagus kandeliae</name>
    <dbReference type="NCBI Taxonomy" id="2562278"/>
    <lineage>
        <taxon>Bacteria</taxon>
        <taxon>Pseudomonadati</taxon>
        <taxon>Bacteroidota</taxon>
        <taxon>Cytophagia</taxon>
        <taxon>Cytophagales</taxon>
        <taxon>Cyclobacteriaceae</taxon>
        <taxon>Algoriphagus</taxon>
    </lineage>
</organism>
<evidence type="ECO:0000313" key="1">
    <source>
        <dbReference type="EMBL" id="TFV93596.1"/>
    </source>
</evidence>
<gene>
    <name evidence="1" type="ORF">E4S40_15240</name>
</gene>
<reference evidence="1 2" key="1">
    <citation type="submission" date="2019-03" db="EMBL/GenBank/DDBJ databases">
        <title>Algoriphagus sp. nov, a new strain isolated from root system soil of mangrove plant Kandelia.</title>
        <authorList>
            <person name="Yin Q."/>
            <person name="Wang K."/>
            <person name="Song Z."/>
        </authorList>
    </citation>
    <scope>NUCLEOTIDE SEQUENCE [LARGE SCALE GENOMIC DNA]</scope>
    <source>
        <strain evidence="1 2">XY-J91</strain>
    </source>
</reference>
<dbReference type="EMBL" id="SPSB01000004">
    <property type="protein sequence ID" value="TFV93596.1"/>
    <property type="molecule type" value="Genomic_DNA"/>
</dbReference>
<dbReference type="AlphaFoldDB" id="A0A4Y9QR97"/>
<accession>A0A4Y9QR97</accession>
<dbReference type="PROSITE" id="PS51257">
    <property type="entry name" value="PROKAR_LIPOPROTEIN"/>
    <property type="match status" value="1"/>
</dbReference>
<dbReference type="RefSeq" id="WP_135076059.1">
    <property type="nucleotide sequence ID" value="NZ_SPSB01000004.1"/>
</dbReference>
<sequence>MNRLFIYFALIFLAYACQSKPEQMIFPENVEIIHQGNPPCPTCESKIVAYLSLSERSLYPFTDNIVNWKEFADSYPDLSVIIFLGGKAKDENNSKEKVISFFRKRDFPYPVYLDPEDTFFKMNHLENVPFDNKSNLFFLVQGNQILDFYEFGIPNLRESQLEQHFRMKPSEISP</sequence>
<dbReference type="Proteomes" id="UP000297647">
    <property type="component" value="Unassembled WGS sequence"/>
</dbReference>
<protein>
    <submittedName>
        <fullName evidence="1">Uncharacterized protein</fullName>
    </submittedName>
</protein>
<comment type="caution">
    <text evidence="1">The sequence shown here is derived from an EMBL/GenBank/DDBJ whole genome shotgun (WGS) entry which is preliminary data.</text>
</comment>
<proteinExistence type="predicted"/>